<feature type="region of interest" description="Disordered" evidence="1">
    <location>
        <begin position="15"/>
        <end position="38"/>
    </location>
</feature>
<organism evidence="2 3">
    <name type="scientific">Hyaloscypha hepaticicola</name>
    <dbReference type="NCBI Taxonomy" id="2082293"/>
    <lineage>
        <taxon>Eukaryota</taxon>
        <taxon>Fungi</taxon>
        <taxon>Dikarya</taxon>
        <taxon>Ascomycota</taxon>
        <taxon>Pezizomycotina</taxon>
        <taxon>Leotiomycetes</taxon>
        <taxon>Helotiales</taxon>
        <taxon>Hyaloscyphaceae</taxon>
        <taxon>Hyaloscypha</taxon>
    </lineage>
</organism>
<reference evidence="2 3" key="1">
    <citation type="submission" date="2016-05" db="EMBL/GenBank/DDBJ databases">
        <title>A degradative enzymes factory behind the ericoid mycorrhizal symbiosis.</title>
        <authorList>
            <consortium name="DOE Joint Genome Institute"/>
            <person name="Martino E."/>
            <person name="Morin E."/>
            <person name="Grelet G."/>
            <person name="Kuo A."/>
            <person name="Kohler A."/>
            <person name="Daghino S."/>
            <person name="Barry K."/>
            <person name="Choi C."/>
            <person name="Cichocki N."/>
            <person name="Clum A."/>
            <person name="Copeland A."/>
            <person name="Hainaut M."/>
            <person name="Haridas S."/>
            <person name="Labutti K."/>
            <person name="Lindquist E."/>
            <person name="Lipzen A."/>
            <person name="Khouja H.-R."/>
            <person name="Murat C."/>
            <person name="Ohm R."/>
            <person name="Olson A."/>
            <person name="Spatafora J."/>
            <person name="Veneault-Fourrey C."/>
            <person name="Henrissat B."/>
            <person name="Grigoriev I."/>
            <person name="Martin F."/>
            <person name="Perotto S."/>
        </authorList>
    </citation>
    <scope>NUCLEOTIDE SEQUENCE [LARGE SCALE GENOMIC DNA]</scope>
    <source>
        <strain evidence="2 3">UAMH 7357</strain>
    </source>
</reference>
<evidence type="ECO:0008006" key="4">
    <source>
        <dbReference type="Google" id="ProtNLM"/>
    </source>
</evidence>
<gene>
    <name evidence="2" type="ORF">NA56DRAFT_709380</name>
</gene>
<protein>
    <recommendedName>
        <fullName evidence="4">F-box domain-containing protein</fullName>
    </recommendedName>
</protein>
<dbReference type="OrthoDB" id="10613068at2759"/>
<evidence type="ECO:0000313" key="3">
    <source>
        <dbReference type="Proteomes" id="UP000235672"/>
    </source>
</evidence>
<accession>A0A2J6PPP5</accession>
<sequence length="217" mass="24554">MLPQITRLQKAHYPDLPAVIPQPPNRPWNRKPKPLPPVQRKYTSSLVTLNGSSTKPRSNSLLIKLPNSLLLLIISNLDRVTSACLGLTSYRLYLLHFSVHGKVGMKENTVYTIEVLDGPWKDGGNKGFRMLGPMTTVKSSSLKEMLLPVGTRERGGGREWDASLGYFRRAREVEHEDEVRTTELRTQTLKSSTNTKIAVGHFSSFSHQVPPRQYYSW</sequence>
<dbReference type="AlphaFoldDB" id="A0A2J6PPP5"/>
<dbReference type="Proteomes" id="UP000235672">
    <property type="component" value="Unassembled WGS sequence"/>
</dbReference>
<dbReference type="EMBL" id="KZ613509">
    <property type="protein sequence ID" value="PMD15994.1"/>
    <property type="molecule type" value="Genomic_DNA"/>
</dbReference>
<evidence type="ECO:0000256" key="1">
    <source>
        <dbReference type="SAM" id="MobiDB-lite"/>
    </source>
</evidence>
<name>A0A2J6PPP5_9HELO</name>
<keyword evidence="3" id="KW-1185">Reference proteome</keyword>
<proteinExistence type="predicted"/>
<evidence type="ECO:0000313" key="2">
    <source>
        <dbReference type="EMBL" id="PMD15994.1"/>
    </source>
</evidence>